<dbReference type="AlphaFoldDB" id="A0A2C9UHZ6"/>
<proteinExistence type="predicted"/>
<evidence type="ECO:0000256" key="1">
    <source>
        <dbReference type="SAM" id="MobiDB-lite"/>
    </source>
</evidence>
<reference evidence="2" key="1">
    <citation type="submission" date="2016-02" db="EMBL/GenBank/DDBJ databases">
        <title>WGS assembly of Manihot esculenta.</title>
        <authorList>
            <person name="Bredeson J.V."/>
            <person name="Prochnik S.E."/>
            <person name="Lyons J.B."/>
            <person name="Schmutz J."/>
            <person name="Grimwood J."/>
            <person name="Vrebalov J."/>
            <person name="Bart R.S."/>
            <person name="Amuge T."/>
            <person name="Ferguson M.E."/>
            <person name="Green R."/>
            <person name="Putnam N."/>
            <person name="Stites J."/>
            <person name="Rounsley S."/>
            <person name="Rokhsar D.S."/>
        </authorList>
    </citation>
    <scope>NUCLEOTIDE SEQUENCE [LARGE SCALE GENOMIC DNA]</scope>
    <source>
        <tissue evidence="2">Leaf</tissue>
    </source>
</reference>
<protein>
    <submittedName>
        <fullName evidence="2">Uncharacterized protein</fullName>
    </submittedName>
</protein>
<name>A0A2C9UHZ6_MANES</name>
<dbReference type="EMBL" id="CM004400">
    <property type="protein sequence ID" value="OAY30298.1"/>
    <property type="molecule type" value="Genomic_DNA"/>
</dbReference>
<gene>
    <name evidence="2" type="ORF">MANES_14G019400</name>
</gene>
<feature type="region of interest" description="Disordered" evidence="1">
    <location>
        <begin position="44"/>
        <end position="63"/>
    </location>
</feature>
<sequence>MWTIAYMTSSVLHHSQENYLISTEINGSDDATCALICGIQKTNQPTASHTTVDEARGKRNANQ</sequence>
<accession>A0A2C9UHZ6</accession>
<organism evidence="2">
    <name type="scientific">Manihot esculenta</name>
    <name type="common">Cassava</name>
    <name type="synonym">Jatropha manihot</name>
    <dbReference type="NCBI Taxonomy" id="3983"/>
    <lineage>
        <taxon>Eukaryota</taxon>
        <taxon>Viridiplantae</taxon>
        <taxon>Streptophyta</taxon>
        <taxon>Embryophyta</taxon>
        <taxon>Tracheophyta</taxon>
        <taxon>Spermatophyta</taxon>
        <taxon>Magnoliopsida</taxon>
        <taxon>eudicotyledons</taxon>
        <taxon>Gunneridae</taxon>
        <taxon>Pentapetalae</taxon>
        <taxon>rosids</taxon>
        <taxon>fabids</taxon>
        <taxon>Malpighiales</taxon>
        <taxon>Euphorbiaceae</taxon>
        <taxon>Crotonoideae</taxon>
        <taxon>Manihoteae</taxon>
        <taxon>Manihot</taxon>
    </lineage>
</organism>
<evidence type="ECO:0000313" key="2">
    <source>
        <dbReference type="EMBL" id="OAY30298.1"/>
    </source>
</evidence>